<evidence type="ECO:0000313" key="1">
    <source>
        <dbReference type="EMBL" id="GAI77498.1"/>
    </source>
</evidence>
<dbReference type="EMBL" id="BARW01010539">
    <property type="protein sequence ID" value="GAI77498.1"/>
    <property type="molecule type" value="Genomic_DNA"/>
</dbReference>
<gene>
    <name evidence="1" type="ORF">S12H4_20706</name>
</gene>
<dbReference type="AlphaFoldDB" id="X1RAC9"/>
<comment type="caution">
    <text evidence="1">The sequence shown here is derived from an EMBL/GenBank/DDBJ whole genome shotgun (WGS) entry which is preliminary data.</text>
</comment>
<accession>X1RAC9</accession>
<feature type="non-terminal residue" evidence="1">
    <location>
        <position position="66"/>
    </location>
</feature>
<proteinExistence type="predicted"/>
<organism evidence="1">
    <name type="scientific">marine sediment metagenome</name>
    <dbReference type="NCBI Taxonomy" id="412755"/>
    <lineage>
        <taxon>unclassified sequences</taxon>
        <taxon>metagenomes</taxon>
        <taxon>ecological metagenomes</taxon>
    </lineage>
</organism>
<sequence>MKLDKPLYHGTSKASAIYIVGGYGFNPPIHLIENRDKAIHYARAATAYLEGFVKDEGKKLIADGCA</sequence>
<protein>
    <submittedName>
        <fullName evidence="1">Uncharacterized protein</fullName>
    </submittedName>
</protein>
<name>X1RAC9_9ZZZZ</name>
<reference evidence="1" key="1">
    <citation type="journal article" date="2014" name="Front. Microbiol.">
        <title>High frequency of phylogenetically diverse reductive dehalogenase-homologous genes in deep subseafloor sedimentary metagenomes.</title>
        <authorList>
            <person name="Kawai M."/>
            <person name="Futagami T."/>
            <person name="Toyoda A."/>
            <person name="Takaki Y."/>
            <person name="Nishi S."/>
            <person name="Hori S."/>
            <person name="Arai W."/>
            <person name="Tsubouchi T."/>
            <person name="Morono Y."/>
            <person name="Uchiyama I."/>
            <person name="Ito T."/>
            <person name="Fujiyama A."/>
            <person name="Inagaki F."/>
            <person name="Takami H."/>
        </authorList>
    </citation>
    <scope>NUCLEOTIDE SEQUENCE</scope>
    <source>
        <strain evidence="1">Expedition CK06-06</strain>
    </source>
</reference>